<name>A0A4S8PAK7_9ACTN</name>
<keyword evidence="4" id="KW-1185">Reference proteome</keyword>
<dbReference type="Pfam" id="PF13531">
    <property type="entry name" value="SBP_bac_11"/>
    <property type="match status" value="1"/>
</dbReference>
<dbReference type="Proteomes" id="UP000305792">
    <property type="component" value="Unassembled WGS sequence"/>
</dbReference>
<dbReference type="Pfam" id="PF00092">
    <property type="entry name" value="VWA"/>
    <property type="match status" value="1"/>
</dbReference>
<sequence length="559" mass="57152">MVFGTARAVKSHRLGRRRKKGGSRLPVAPWIVITLVCVLVASGLTWGFMTLLRSGCSGSVYRVTVAAAPSIAAAVDDAAQEWEATQPEVEGECVGVEVQEVSAAAASRGILGVWDQKSLGPPPIAWVPDSQAWASWVGSSEATAGYVSSDPVVLGQATSVLAVPESTADALGWLGGQPPSWADVLDAALAGDVDLAAANPRTSTEGLVAMLNATSDGEGGFSEEALASYTAAIEAGSVADDASEQLAAYAESGEAGQVFTTLGYQVDNFNATSGMEEQLVPVTPSGSSVAAVATYLVLGGTSWVSESDASIAGRFGSFLAGAVADGSFSAIELTPAEDGAAALAQATPEAVGQAVRSWQEGRQDLNVLFLVDRSSRMGEETTDYGGESDVSVADAAIRMAVDMVEDMESTSRAGLWEFGVGADGDANWRAVTDQAEMSDGNREALRNDLWAVSENEEYEGTSPLYGALEAAYGYMGEHAADGSVNVVVVLTNNVEDTASPPTVGETAETLASMAGAATVYTVGFGDANADNLALLAEATGGAYVEAPSEGGVLEAIGAP</sequence>
<dbReference type="SMART" id="SM00327">
    <property type="entry name" value="VWA"/>
    <property type="match status" value="1"/>
</dbReference>
<evidence type="ECO:0000313" key="4">
    <source>
        <dbReference type="Proteomes" id="UP000305792"/>
    </source>
</evidence>
<gene>
    <name evidence="3" type="ORF">E9998_18930</name>
</gene>
<dbReference type="OrthoDB" id="5171781at2"/>
<dbReference type="InterPro" id="IPR036465">
    <property type="entry name" value="vWFA_dom_sf"/>
</dbReference>
<dbReference type="EMBL" id="STGX01000015">
    <property type="protein sequence ID" value="THV26182.1"/>
    <property type="molecule type" value="Genomic_DNA"/>
</dbReference>
<evidence type="ECO:0000259" key="2">
    <source>
        <dbReference type="PROSITE" id="PS50234"/>
    </source>
</evidence>
<dbReference type="PROSITE" id="PS50234">
    <property type="entry name" value="VWFA"/>
    <property type="match status" value="1"/>
</dbReference>
<evidence type="ECO:0000256" key="1">
    <source>
        <dbReference type="SAM" id="Phobius"/>
    </source>
</evidence>
<dbReference type="AlphaFoldDB" id="A0A4S8PAK7"/>
<dbReference type="SUPFAM" id="SSF53850">
    <property type="entry name" value="Periplasmic binding protein-like II"/>
    <property type="match status" value="1"/>
</dbReference>
<reference evidence="3 4" key="1">
    <citation type="journal article" date="2018" name="Int. J. Syst. Evol. Microbiol.">
        <title>Glycomyces paridis sp. nov., isolated from the medicinal plant Paris polyphylla.</title>
        <authorList>
            <person name="Fang X.M."/>
            <person name="Bai J.L."/>
            <person name="Su J."/>
            <person name="Zhao L.L."/>
            <person name="Liu H.Y."/>
            <person name="Ma B.P."/>
            <person name="Zhang Y.Q."/>
            <person name="Yu L.Y."/>
        </authorList>
    </citation>
    <scope>NUCLEOTIDE SEQUENCE [LARGE SCALE GENOMIC DNA]</scope>
    <source>
        <strain evidence="3 4">CPCC 204357</strain>
    </source>
</reference>
<organism evidence="3 4">
    <name type="scientific">Glycomyces paridis</name>
    <dbReference type="NCBI Taxonomy" id="2126555"/>
    <lineage>
        <taxon>Bacteria</taxon>
        <taxon>Bacillati</taxon>
        <taxon>Actinomycetota</taxon>
        <taxon>Actinomycetes</taxon>
        <taxon>Glycomycetales</taxon>
        <taxon>Glycomycetaceae</taxon>
        <taxon>Glycomyces</taxon>
    </lineage>
</organism>
<dbReference type="InterPro" id="IPR002035">
    <property type="entry name" value="VWF_A"/>
</dbReference>
<comment type="caution">
    <text evidence="3">The sequence shown here is derived from an EMBL/GenBank/DDBJ whole genome shotgun (WGS) entry which is preliminary data.</text>
</comment>
<keyword evidence="1" id="KW-0472">Membrane</keyword>
<feature type="transmembrane region" description="Helical" evidence="1">
    <location>
        <begin position="27"/>
        <end position="49"/>
    </location>
</feature>
<keyword evidence="1" id="KW-0812">Transmembrane</keyword>
<proteinExistence type="predicted"/>
<dbReference type="SUPFAM" id="SSF53300">
    <property type="entry name" value="vWA-like"/>
    <property type="match status" value="1"/>
</dbReference>
<feature type="domain" description="VWFA" evidence="2">
    <location>
        <begin position="366"/>
        <end position="559"/>
    </location>
</feature>
<dbReference type="Gene3D" id="3.40.50.410">
    <property type="entry name" value="von Willebrand factor, type A domain"/>
    <property type="match status" value="1"/>
</dbReference>
<evidence type="ECO:0000313" key="3">
    <source>
        <dbReference type="EMBL" id="THV26182.1"/>
    </source>
</evidence>
<keyword evidence="1" id="KW-1133">Transmembrane helix</keyword>
<accession>A0A4S8PAK7</accession>
<protein>
    <submittedName>
        <fullName evidence="3">VWA domain-containing protein</fullName>
    </submittedName>
</protein>